<keyword evidence="5" id="KW-1185">Reference proteome</keyword>
<dbReference type="SMART" id="SM00062">
    <property type="entry name" value="PBPb"/>
    <property type="match status" value="1"/>
</dbReference>
<evidence type="ECO:0000256" key="1">
    <source>
        <dbReference type="ARBA" id="ARBA00022729"/>
    </source>
</evidence>
<keyword evidence="1 2" id="KW-0732">Signal</keyword>
<dbReference type="PANTHER" id="PTHR35936">
    <property type="entry name" value="MEMBRANE-BOUND LYTIC MUREIN TRANSGLYCOSYLASE F"/>
    <property type="match status" value="1"/>
</dbReference>
<evidence type="ECO:0000313" key="4">
    <source>
        <dbReference type="EMBL" id="MDQ0104034.1"/>
    </source>
</evidence>
<sequence>MKQIFAAVTAVFLMGSLAACGSSGETPKNQETGNGNAVVQSAANLLPKEVASSGVLTVGTPASSPPEGFKTESGALDGYEVQILEEIAGVLGLKVDWQITDFASLIPGLKSARFNVAVGQIGITRERAEIVDFVTLIRTNQAFAALKAAGLHDLTINDLCGKKVAIIQGSRQQEFGATQSKSCREEGKPAVDLSVFQSANDAWLAMQSKRAEIYWAGATNVGYLVSKSPEAQVVGHHLQPNPTGIALNKGSSVGPAIEAAFQHLIENGTYQRILEKWGLKDNGVTDAKLNPEITW</sequence>
<name>A0ABT9TQT2_PAENI</name>
<evidence type="ECO:0000259" key="3">
    <source>
        <dbReference type="SMART" id="SM00062"/>
    </source>
</evidence>
<dbReference type="Gene3D" id="3.40.190.10">
    <property type="entry name" value="Periplasmic binding protein-like II"/>
    <property type="match status" value="2"/>
</dbReference>
<accession>A0ABT9TQT2</accession>
<dbReference type="Pfam" id="PF00497">
    <property type="entry name" value="SBP_bac_3"/>
    <property type="match status" value="1"/>
</dbReference>
<proteinExistence type="predicted"/>
<evidence type="ECO:0000313" key="5">
    <source>
        <dbReference type="Proteomes" id="UP001244563"/>
    </source>
</evidence>
<dbReference type="Proteomes" id="UP001244563">
    <property type="component" value="Unassembled WGS sequence"/>
</dbReference>
<dbReference type="PANTHER" id="PTHR35936:SF17">
    <property type="entry name" value="ARGININE-BINDING EXTRACELLULAR PROTEIN ARTP"/>
    <property type="match status" value="1"/>
</dbReference>
<dbReference type="PROSITE" id="PS51257">
    <property type="entry name" value="PROKAR_LIPOPROTEIN"/>
    <property type="match status" value="1"/>
</dbReference>
<feature type="signal peptide" evidence="2">
    <location>
        <begin position="1"/>
        <end position="21"/>
    </location>
</feature>
<dbReference type="EMBL" id="JAUSSW010000013">
    <property type="protein sequence ID" value="MDQ0104034.1"/>
    <property type="molecule type" value="Genomic_DNA"/>
</dbReference>
<gene>
    <name evidence="4" type="ORF">J2T10_003707</name>
</gene>
<evidence type="ECO:0000256" key="2">
    <source>
        <dbReference type="SAM" id="SignalP"/>
    </source>
</evidence>
<organism evidence="4 5">
    <name type="scientific">Paenarthrobacter nicotinovorans</name>
    <name type="common">Arthrobacter nicotinovorans</name>
    <dbReference type="NCBI Taxonomy" id="29320"/>
    <lineage>
        <taxon>Bacteria</taxon>
        <taxon>Bacillati</taxon>
        <taxon>Actinomycetota</taxon>
        <taxon>Actinomycetes</taxon>
        <taxon>Micrococcales</taxon>
        <taxon>Micrococcaceae</taxon>
        <taxon>Paenarthrobacter</taxon>
    </lineage>
</organism>
<dbReference type="RefSeq" id="WP_064723313.1">
    <property type="nucleotide sequence ID" value="NZ_BDDW01000015.1"/>
</dbReference>
<protein>
    <submittedName>
        <fullName evidence="4">Polar amino acid transport system substrate-binding protein</fullName>
    </submittedName>
</protein>
<dbReference type="CDD" id="cd01004">
    <property type="entry name" value="PBP2_MidA_like"/>
    <property type="match status" value="1"/>
</dbReference>
<feature type="domain" description="Solute-binding protein family 3/N-terminal" evidence="3">
    <location>
        <begin position="55"/>
        <end position="281"/>
    </location>
</feature>
<dbReference type="SUPFAM" id="SSF53850">
    <property type="entry name" value="Periplasmic binding protein-like II"/>
    <property type="match status" value="1"/>
</dbReference>
<comment type="caution">
    <text evidence="4">The sequence shown here is derived from an EMBL/GenBank/DDBJ whole genome shotgun (WGS) entry which is preliminary data.</text>
</comment>
<feature type="chain" id="PRO_5045290785" evidence="2">
    <location>
        <begin position="22"/>
        <end position="295"/>
    </location>
</feature>
<reference evidence="4 5" key="1">
    <citation type="submission" date="2023-07" db="EMBL/GenBank/DDBJ databases">
        <title>Sorghum-associated microbial communities from plants grown in Nebraska, USA.</title>
        <authorList>
            <person name="Schachtman D."/>
        </authorList>
    </citation>
    <scope>NUCLEOTIDE SEQUENCE [LARGE SCALE GENOMIC DNA]</scope>
    <source>
        <strain evidence="4 5">CC523</strain>
    </source>
</reference>
<dbReference type="InterPro" id="IPR001638">
    <property type="entry name" value="Solute-binding_3/MltF_N"/>
</dbReference>